<dbReference type="InParanoid" id="A0A0C3KBR2"/>
<dbReference type="AlphaFoldDB" id="A0A0C3KBR2"/>
<dbReference type="OrthoDB" id="2686558at2759"/>
<dbReference type="HOGENOM" id="CLU_184658_0_0_1"/>
<keyword evidence="2" id="KW-1185">Reference proteome</keyword>
<name>A0A0C3KBR2_PISTI</name>
<organism evidence="1 2">
    <name type="scientific">Pisolithus tinctorius Marx 270</name>
    <dbReference type="NCBI Taxonomy" id="870435"/>
    <lineage>
        <taxon>Eukaryota</taxon>
        <taxon>Fungi</taxon>
        <taxon>Dikarya</taxon>
        <taxon>Basidiomycota</taxon>
        <taxon>Agaricomycotina</taxon>
        <taxon>Agaricomycetes</taxon>
        <taxon>Agaricomycetidae</taxon>
        <taxon>Boletales</taxon>
        <taxon>Sclerodermatineae</taxon>
        <taxon>Pisolithaceae</taxon>
        <taxon>Pisolithus</taxon>
    </lineage>
</organism>
<dbReference type="EMBL" id="KN831961">
    <property type="protein sequence ID" value="KIO07087.1"/>
    <property type="molecule type" value="Genomic_DNA"/>
</dbReference>
<accession>A0A0C3KBR2</accession>
<dbReference type="Proteomes" id="UP000054217">
    <property type="component" value="Unassembled WGS sequence"/>
</dbReference>
<protein>
    <submittedName>
        <fullName evidence="1">Uncharacterized protein</fullName>
    </submittedName>
</protein>
<evidence type="ECO:0000313" key="1">
    <source>
        <dbReference type="EMBL" id="KIO07087.1"/>
    </source>
</evidence>
<sequence>MTGKVLASVQGGTEAVAVPKEKKASSDVVPEVTLYTSAVAEKVDDEGHPVYLFDWQPHNALFPSRWKTETEESH</sequence>
<evidence type="ECO:0000313" key="2">
    <source>
        <dbReference type="Proteomes" id="UP000054217"/>
    </source>
</evidence>
<dbReference type="STRING" id="870435.A0A0C3KBR2"/>
<gene>
    <name evidence="1" type="ORF">M404DRAFT_998513</name>
</gene>
<proteinExistence type="predicted"/>
<reference evidence="1 2" key="1">
    <citation type="submission" date="2014-04" db="EMBL/GenBank/DDBJ databases">
        <authorList>
            <consortium name="DOE Joint Genome Institute"/>
            <person name="Kuo A."/>
            <person name="Kohler A."/>
            <person name="Costa M.D."/>
            <person name="Nagy L.G."/>
            <person name="Floudas D."/>
            <person name="Copeland A."/>
            <person name="Barry K.W."/>
            <person name="Cichocki N."/>
            <person name="Veneault-Fourrey C."/>
            <person name="LaButti K."/>
            <person name="Lindquist E.A."/>
            <person name="Lipzen A."/>
            <person name="Lundell T."/>
            <person name="Morin E."/>
            <person name="Murat C."/>
            <person name="Sun H."/>
            <person name="Tunlid A."/>
            <person name="Henrissat B."/>
            <person name="Grigoriev I.V."/>
            <person name="Hibbett D.S."/>
            <person name="Martin F."/>
            <person name="Nordberg H.P."/>
            <person name="Cantor M.N."/>
            <person name="Hua S.X."/>
        </authorList>
    </citation>
    <scope>NUCLEOTIDE SEQUENCE [LARGE SCALE GENOMIC DNA]</scope>
    <source>
        <strain evidence="1 2">Marx 270</strain>
    </source>
</reference>
<reference evidence="2" key="2">
    <citation type="submission" date="2015-01" db="EMBL/GenBank/DDBJ databases">
        <title>Evolutionary Origins and Diversification of the Mycorrhizal Mutualists.</title>
        <authorList>
            <consortium name="DOE Joint Genome Institute"/>
            <consortium name="Mycorrhizal Genomics Consortium"/>
            <person name="Kohler A."/>
            <person name="Kuo A."/>
            <person name="Nagy L.G."/>
            <person name="Floudas D."/>
            <person name="Copeland A."/>
            <person name="Barry K.W."/>
            <person name="Cichocki N."/>
            <person name="Veneault-Fourrey C."/>
            <person name="LaButti K."/>
            <person name="Lindquist E.A."/>
            <person name="Lipzen A."/>
            <person name="Lundell T."/>
            <person name="Morin E."/>
            <person name="Murat C."/>
            <person name="Riley R."/>
            <person name="Ohm R."/>
            <person name="Sun H."/>
            <person name="Tunlid A."/>
            <person name="Henrissat B."/>
            <person name="Grigoriev I.V."/>
            <person name="Hibbett D.S."/>
            <person name="Martin F."/>
        </authorList>
    </citation>
    <scope>NUCLEOTIDE SEQUENCE [LARGE SCALE GENOMIC DNA]</scope>
    <source>
        <strain evidence="2">Marx 270</strain>
    </source>
</reference>